<dbReference type="PANTHER" id="PTHR47080:SF1">
    <property type="entry name" value="CHROMOSOME 16 OPEN READING FRAME 96"/>
    <property type="match status" value="1"/>
</dbReference>
<name>A0ABM4HMS4_ODOVR</name>
<keyword evidence="1" id="KW-0175">Coiled coil</keyword>
<dbReference type="InterPro" id="IPR032013">
    <property type="entry name" value="DUF4795"/>
</dbReference>
<feature type="compositionally biased region" description="Low complexity" evidence="2">
    <location>
        <begin position="366"/>
        <end position="376"/>
    </location>
</feature>
<dbReference type="GeneID" id="110151864"/>
<keyword evidence="4" id="KW-1185">Reference proteome</keyword>
<evidence type="ECO:0000256" key="1">
    <source>
        <dbReference type="SAM" id="Coils"/>
    </source>
</evidence>
<dbReference type="Proteomes" id="UP001652640">
    <property type="component" value="Chromosome 33"/>
</dbReference>
<feature type="compositionally biased region" description="Pro residues" evidence="2">
    <location>
        <begin position="377"/>
        <end position="395"/>
    </location>
</feature>
<feature type="region of interest" description="Disordered" evidence="2">
    <location>
        <begin position="520"/>
        <end position="547"/>
    </location>
</feature>
<feature type="coiled-coil region" evidence="1">
    <location>
        <begin position="730"/>
        <end position="812"/>
    </location>
</feature>
<feature type="region of interest" description="Disordered" evidence="2">
    <location>
        <begin position="310"/>
        <end position="468"/>
    </location>
</feature>
<accession>A0ABM4HMS4</accession>
<evidence type="ECO:0000259" key="3">
    <source>
        <dbReference type="Pfam" id="PF16043"/>
    </source>
</evidence>
<evidence type="ECO:0000313" key="5">
    <source>
        <dbReference type="RefSeq" id="XP_070316867.1"/>
    </source>
</evidence>
<feature type="compositionally biased region" description="Pro residues" evidence="2">
    <location>
        <begin position="403"/>
        <end position="441"/>
    </location>
</feature>
<organism evidence="4 5">
    <name type="scientific">Odocoileus virginianus</name>
    <name type="common">White-tailed deer</name>
    <dbReference type="NCBI Taxonomy" id="9874"/>
    <lineage>
        <taxon>Eukaryota</taxon>
        <taxon>Metazoa</taxon>
        <taxon>Chordata</taxon>
        <taxon>Craniata</taxon>
        <taxon>Vertebrata</taxon>
        <taxon>Euteleostomi</taxon>
        <taxon>Mammalia</taxon>
        <taxon>Eutheria</taxon>
        <taxon>Laurasiatheria</taxon>
        <taxon>Artiodactyla</taxon>
        <taxon>Ruminantia</taxon>
        <taxon>Pecora</taxon>
        <taxon>Cervidae</taxon>
        <taxon>Odocoileinae</taxon>
        <taxon>Odocoileus</taxon>
    </lineage>
</organism>
<reference evidence="4" key="1">
    <citation type="journal article" date="2022" name="J. Hered.">
        <title>A De Novo Chromosome-Level Genome Assembly of the White-Tailed Deer, Odocoileus Virginianus.</title>
        <authorList>
            <person name="London E.W."/>
            <person name="Roca A.L."/>
            <person name="Novakofski J.E."/>
            <person name="Mateus-Pinilla N.E."/>
        </authorList>
    </citation>
    <scope>NUCLEOTIDE SEQUENCE [LARGE SCALE GENOMIC DNA]</scope>
</reference>
<reference evidence="5" key="2">
    <citation type="submission" date="2025-08" db="UniProtKB">
        <authorList>
            <consortium name="RefSeq"/>
        </authorList>
    </citation>
    <scope>IDENTIFICATION</scope>
    <source>
        <tissue evidence="5">Tongue muscle</tissue>
    </source>
</reference>
<protein>
    <submittedName>
        <fullName evidence="5">Uncharacterized protein C16orf96 homolog isoform X1</fullName>
    </submittedName>
</protein>
<feature type="domain" description="DUF4795" evidence="3">
    <location>
        <begin position="768"/>
        <end position="939"/>
    </location>
</feature>
<dbReference type="Pfam" id="PF16043">
    <property type="entry name" value="DUF4795"/>
    <property type="match status" value="1"/>
</dbReference>
<feature type="compositionally biased region" description="Basic and acidic residues" evidence="2">
    <location>
        <begin position="522"/>
        <end position="541"/>
    </location>
</feature>
<feature type="compositionally biased region" description="Pro residues" evidence="2">
    <location>
        <begin position="329"/>
        <end position="349"/>
    </location>
</feature>
<gene>
    <name evidence="5" type="primary">C33H16orf96</name>
</gene>
<feature type="compositionally biased region" description="Low complexity" evidence="2">
    <location>
        <begin position="1104"/>
        <end position="1118"/>
    </location>
</feature>
<feature type="region of interest" description="Disordered" evidence="2">
    <location>
        <begin position="968"/>
        <end position="990"/>
    </location>
</feature>
<evidence type="ECO:0000256" key="2">
    <source>
        <dbReference type="SAM" id="MobiDB-lite"/>
    </source>
</evidence>
<feature type="coiled-coil region" evidence="1">
    <location>
        <begin position="182"/>
        <end position="209"/>
    </location>
</feature>
<dbReference type="RefSeq" id="XP_070316867.1">
    <property type="nucleotide sequence ID" value="XM_070460766.1"/>
</dbReference>
<evidence type="ECO:0000313" key="4">
    <source>
        <dbReference type="Proteomes" id="UP001652640"/>
    </source>
</evidence>
<feature type="region of interest" description="Disordered" evidence="2">
    <location>
        <begin position="1082"/>
        <end position="1164"/>
    </location>
</feature>
<sequence length="1164" mass="125382">MSFSLKFSELVNIAIPQCGVVNFKALHFLLHGILEHIHMAELEKDLSGDEDFLQASVSVTFPPREGDAQPTLSPLKRLGNIFDHLVSRVDMLESQLAALRDAPSTAQLLESSQGTRQPAQELWNLIRLRKKVEGNEEAVAKSIRTLQDLLTDIYALKVSVETLRKEVAMLKDVFEKISPQRIDAFSEDLRGQNRKMSVLQREVTSLQSKVTAIPKPEDLVLWSSLHEAMFIPGAAPQLLEDSDLWRISELASETTIAQTAKDHGGGGLSHFSEAIQHPRFLETIWQYQAPGQRLEEESAQAALLLGAEGPDQPQVLEPEPGPGSALGPTPAPGPGPGPAFGPRPAPGPEPSSEAGPVFGPGPAPGPGLSSEAGPAFRPGPAPGPGPSSRPGPSPEPGSEFGPGPAPGPGPGPAFGPGPAPGHGPAFGPGPAPELEPAPGLQPTPSGSWTVPPQGWPSPRGFPGTSPWPFWGFQPGLGPMGFPPAGFWGLRAPPPATELGSAWPRLQRSMYHQGDMSKLSAVSEKEEYSSMERGGPRDRALRAEVPPGGLPKGFRSAVQQMKPSAALTAAAAASYTSDVAASAARAAKAAAKLIKDAPATKLAAVATAAASAGPLGVLAEFLGAGPSHGAFPGDEMEDLLEVEYKDLLSPSYSSVFVPPDTALSQAMLAAKHATTPEDKKKAVRYSMSHIAQMPVRHDTLKEEFAQLSSNLQQRMTYLANMGASSKLGSTVDILQEKIGNLQKSRMKEEELERVWGHQIEMIKDHHIVLDRAVNRLQIRLDELKVVYAQLRNLEMYKADRNEMEQELKEKADKSSLAGKASRADLDTVAMQLNELIQGTLFRVVANEDDWKKAVEQLGKDVRTKLVPSDLDDLKKDMDEVWKVVRKLLTEGLHFDPDNAAGFRRKLFERVKCISCDRPVEMMTSPQLITIRNTHLLPGLRPASANSYEYLQRQQMREQQQLQKLQDLGAPEGSLDSLGPPQDWGDGPRNDTNLEFKPYGLSTLYPYGDPGLLDYDSAEVDLLGVDGILYKGRMTGKDRARPLTGAEKEVAAVKVPHPPARSLYEGARPSTLFGAIYSALPPRASMGSATSGPPPTMPARPPSPPSVLLLPPLTPSLQDPQPAPGAARHPRFLRLESRARMQSAKEPSNPFPGGSAVKIPPAMQEM</sequence>
<dbReference type="PANTHER" id="PTHR47080">
    <property type="entry name" value="CHROMOSOME 16 OPEN READING FRAME 96"/>
    <property type="match status" value="1"/>
</dbReference>
<proteinExistence type="predicted"/>
<feature type="compositionally biased region" description="Pro residues" evidence="2">
    <location>
        <begin position="1090"/>
        <end position="1103"/>
    </location>
</feature>